<dbReference type="AlphaFoldDB" id="A0A7X1JC59"/>
<sequence length="133" mass="13665">MSIMSPIPVLQGRDGTVLSAEQEGLVLERSGEELTIPAEAIARVHAKARSVTVELRAPLGATPSVHRIEDVSEAAATAFADAVNALLPEPTEKTDGGARGRPAHLRQDPAPEGSCVGSSGSCSAASQWLSPCA</sequence>
<organism evidence="2 3">
    <name type="scientific">Streptomyces cupreus</name>
    <dbReference type="NCBI Taxonomy" id="2759956"/>
    <lineage>
        <taxon>Bacteria</taxon>
        <taxon>Bacillati</taxon>
        <taxon>Actinomycetota</taxon>
        <taxon>Actinomycetes</taxon>
        <taxon>Kitasatosporales</taxon>
        <taxon>Streptomycetaceae</taxon>
        <taxon>Streptomyces</taxon>
    </lineage>
</organism>
<keyword evidence="3" id="KW-1185">Reference proteome</keyword>
<gene>
    <name evidence="2" type="ORF">H4N64_42575</name>
</gene>
<accession>A0A7X1JC59</accession>
<evidence type="ECO:0000313" key="2">
    <source>
        <dbReference type="EMBL" id="MBC2908069.1"/>
    </source>
</evidence>
<reference evidence="2 3" key="1">
    <citation type="submission" date="2020-08" db="EMBL/GenBank/DDBJ databases">
        <title>Streptomyces sp. PSKA01 genome sequencing and assembly.</title>
        <authorList>
            <person name="Mandal S."/>
            <person name="Maiti P.K."/>
            <person name="Das P."/>
        </authorList>
    </citation>
    <scope>NUCLEOTIDE SEQUENCE [LARGE SCALE GENOMIC DNA]</scope>
    <source>
        <strain evidence="2 3">PSKA01</strain>
    </source>
</reference>
<feature type="region of interest" description="Disordered" evidence="1">
    <location>
        <begin position="86"/>
        <end position="133"/>
    </location>
</feature>
<dbReference type="Proteomes" id="UP000584670">
    <property type="component" value="Unassembled WGS sequence"/>
</dbReference>
<evidence type="ECO:0000256" key="1">
    <source>
        <dbReference type="SAM" id="MobiDB-lite"/>
    </source>
</evidence>
<name>A0A7X1JC59_9ACTN</name>
<protein>
    <submittedName>
        <fullName evidence="2">Uncharacterized protein</fullName>
    </submittedName>
</protein>
<dbReference type="EMBL" id="JACMSF010000108">
    <property type="protein sequence ID" value="MBC2908069.1"/>
    <property type="molecule type" value="Genomic_DNA"/>
</dbReference>
<feature type="compositionally biased region" description="Low complexity" evidence="1">
    <location>
        <begin position="113"/>
        <end position="126"/>
    </location>
</feature>
<dbReference type="RefSeq" id="WP_186287991.1">
    <property type="nucleotide sequence ID" value="NZ_JACMSF010000108.1"/>
</dbReference>
<proteinExistence type="predicted"/>
<evidence type="ECO:0000313" key="3">
    <source>
        <dbReference type="Proteomes" id="UP000584670"/>
    </source>
</evidence>
<comment type="caution">
    <text evidence="2">The sequence shown here is derived from an EMBL/GenBank/DDBJ whole genome shotgun (WGS) entry which is preliminary data.</text>
</comment>